<sequence>MLSRPNLVILGVAVLAAIGGGWLQHESQIAHTPPGVDVANVGDLRPDLVLTGLDGRPHHLSEFHGQRVLINFWASWCVPCLAEMPALSTAQHNFADKGAIVLGIAMDDPEHVRSFLSAHPVDYPILIGQLNEPSTSLSLGDTDEILPFSVLLDTNGRIVAMRRGPLDPSQLGKWLSPGTAP</sequence>
<feature type="domain" description="Thioredoxin" evidence="4">
    <location>
        <begin position="39"/>
        <end position="180"/>
    </location>
</feature>
<dbReference type="GO" id="GO:0030313">
    <property type="term" value="C:cell envelope"/>
    <property type="evidence" value="ECO:0007669"/>
    <property type="project" value="UniProtKB-SubCell"/>
</dbReference>
<dbReference type="GO" id="GO:0015036">
    <property type="term" value="F:disulfide oxidoreductase activity"/>
    <property type="evidence" value="ECO:0007669"/>
    <property type="project" value="UniProtKB-ARBA"/>
</dbReference>
<dbReference type="InterPro" id="IPR036249">
    <property type="entry name" value="Thioredoxin-like_sf"/>
</dbReference>
<accession>A0A432LNK8</accession>
<dbReference type="PROSITE" id="PS51352">
    <property type="entry name" value="THIOREDOXIN_2"/>
    <property type="match status" value="1"/>
</dbReference>
<dbReference type="CDD" id="cd02966">
    <property type="entry name" value="TlpA_like_family"/>
    <property type="match status" value="1"/>
</dbReference>
<dbReference type="InterPro" id="IPR017937">
    <property type="entry name" value="Thioredoxin_CS"/>
</dbReference>
<dbReference type="InterPro" id="IPR013766">
    <property type="entry name" value="Thioredoxin_domain"/>
</dbReference>
<keyword evidence="6" id="KW-1185">Reference proteome</keyword>
<organism evidence="5 6">
    <name type="scientific">Dyella dinghuensis</name>
    <dbReference type="NCBI Taxonomy" id="1920169"/>
    <lineage>
        <taxon>Bacteria</taxon>
        <taxon>Pseudomonadati</taxon>
        <taxon>Pseudomonadota</taxon>
        <taxon>Gammaproteobacteria</taxon>
        <taxon>Lysobacterales</taxon>
        <taxon>Rhodanobacteraceae</taxon>
        <taxon>Dyella</taxon>
    </lineage>
</organism>
<dbReference type="EMBL" id="RYZR01000008">
    <property type="protein sequence ID" value="RUL61433.1"/>
    <property type="molecule type" value="Genomic_DNA"/>
</dbReference>
<evidence type="ECO:0000256" key="3">
    <source>
        <dbReference type="ARBA" id="ARBA00023284"/>
    </source>
</evidence>
<dbReference type="InterPro" id="IPR050553">
    <property type="entry name" value="Thioredoxin_ResA/DsbE_sf"/>
</dbReference>
<comment type="caution">
    <text evidence="5">The sequence shown here is derived from an EMBL/GenBank/DDBJ whole genome shotgun (WGS) entry which is preliminary data.</text>
</comment>
<keyword evidence="3" id="KW-0676">Redox-active center</keyword>
<dbReference type="RefSeq" id="WP_126675144.1">
    <property type="nucleotide sequence ID" value="NZ_RYZR01000008.1"/>
</dbReference>
<evidence type="ECO:0000256" key="2">
    <source>
        <dbReference type="ARBA" id="ARBA00022748"/>
    </source>
</evidence>
<dbReference type="Gene3D" id="3.40.30.10">
    <property type="entry name" value="Glutaredoxin"/>
    <property type="match status" value="1"/>
</dbReference>
<reference evidence="5 6" key="1">
    <citation type="submission" date="2018-12" db="EMBL/GenBank/DDBJ databases">
        <title>Dyella dinghuensis sp. nov. DHOA06 and Dyella choica sp. nov. 4M-K27, isolated from forest soil.</title>
        <authorList>
            <person name="Qiu L.-H."/>
            <person name="Gao Z.-H."/>
        </authorList>
    </citation>
    <scope>NUCLEOTIDE SEQUENCE [LARGE SCALE GENOMIC DNA]</scope>
    <source>
        <strain evidence="5 6">DHOA06</strain>
    </source>
</reference>
<dbReference type="PANTHER" id="PTHR42852:SF13">
    <property type="entry name" value="PROTEIN DIPZ"/>
    <property type="match status" value="1"/>
</dbReference>
<dbReference type="AlphaFoldDB" id="A0A432LNK8"/>
<dbReference type="Pfam" id="PF08534">
    <property type="entry name" value="Redoxin"/>
    <property type="match status" value="1"/>
</dbReference>
<comment type="subcellular location">
    <subcellularLocation>
        <location evidence="1">Cell envelope</location>
    </subcellularLocation>
</comment>
<evidence type="ECO:0000313" key="6">
    <source>
        <dbReference type="Proteomes" id="UP000267077"/>
    </source>
</evidence>
<protein>
    <submittedName>
        <fullName evidence="5">TlpA family protein disulfide reductase</fullName>
    </submittedName>
</protein>
<dbReference type="InterPro" id="IPR013740">
    <property type="entry name" value="Redoxin"/>
</dbReference>
<dbReference type="PROSITE" id="PS00194">
    <property type="entry name" value="THIOREDOXIN_1"/>
    <property type="match status" value="1"/>
</dbReference>
<name>A0A432LNK8_9GAMM</name>
<dbReference type="GO" id="GO:0017004">
    <property type="term" value="P:cytochrome complex assembly"/>
    <property type="evidence" value="ECO:0007669"/>
    <property type="project" value="UniProtKB-KW"/>
</dbReference>
<evidence type="ECO:0000259" key="4">
    <source>
        <dbReference type="PROSITE" id="PS51352"/>
    </source>
</evidence>
<gene>
    <name evidence="5" type="ORF">EKH79_17500</name>
</gene>
<dbReference type="Proteomes" id="UP000267077">
    <property type="component" value="Unassembled WGS sequence"/>
</dbReference>
<keyword evidence="2" id="KW-0201">Cytochrome c-type biogenesis</keyword>
<dbReference type="SUPFAM" id="SSF52833">
    <property type="entry name" value="Thioredoxin-like"/>
    <property type="match status" value="1"/>
</dbReference>
<dbReference type="OrthoDB" id="9796554at2"/>
<evidence type="ECO:0000256" key="1">
    <source>
        <dbReference type="ARBA" id="ARBA00004196"/>
    </source>
</evidence>
<proteinExistence type="predicted"/>
<evidence type="ECO:0000313" key="5">
    <source>
        <dbReference type="EMBL" id="RUL61433.1"/>
    </source>
</evidence>
<dbReference type="PANTHER" id="PTHR42852">
    <property type="entry name" value="THIOL:DISULFIDE INTERCHANGE PROTEIN DSBE"/>
    <property type="match status" value="1"/>
</dbReference>